<feature type="region of interest" description="Disordered" evidence="1">
    <location>
        <begin position="1"/>
        <end position="38"/>
    </location>
</feature>
<keyword evidence="2" id="KW-1133">Transmembrane helix</keyword>
<evidence type="ECO:0000313" key="3">
    <source>
        <dbReference type="EMBL" id="KAG2540756.1"/>
    </source>
</evidence>
<keyword evidence="2" id="KW-0472">Membrane</keyword>
<name>A0A8T0N142_PANVG</name>
<gene>
    <name evidence="3" type="ORF">PVAP13_9NG594014</name>
</gene>
<dbReference type="AlphaFoldDB" id="A0A8T0N142"/>
<sequence length="105" mass="12152">MGLSRISKRSCSQSPASRRLKRNAVPSAEETLASASEHRTRRRLFLPLLLRLLPLLLLWVSSPSFLWGFRYLPHHPGNYSFPFRFFPFFSVCSRTMKSVKASRDP</sequence>
<keyword evidence="2" id="KW-0812">Transmembrane</keyword>
<proteinExistence type="predicted"/>
<dbReference type="EMBL" id="CM029054">
    <property type="protein sequence ID" value="KAG2540756.1"/>
    <property type="molecule type" value="Genomic_DNA"/>
</dbReference>
<accession>A0A8T0N142</accession>
<dbReference type="Proteomes" id="UP000823388">
    <property type="component" value="Chromosome 9N"/>
</dbReference>
<keyword evidence="4" id="KW-1185">Reference proteome</keyword>
<evidence type="ECO:0008006" key="5">
    <source>
        <dbReference type="Google" id="ProtNLM"/>
    </source>
</evidence>
<organism evidence="3 4">
    <name type="scientific">Panicum virgatum</name>
    <name type="common">Blackwell switchgrass</name>
    <dbReference type="NCBI Taxonomy" id="38727"/>
    <lineage>
        <taxon>Eukaryota</taxon>
        <taxon>Viridiplantae</taxon>
        <taxon>Streptophyta</taxon>
        <taxon>Embryophyta</taxon>
        <taxon>Tracheophyta</taxon>
        <taxon>Spermatophyta</taxon>
        <taxon>Magnoliopsida</taxon>
        <taxon>Liliopsida</taxon>
        <taxon>Poales</taxon>
        <taxon>Poaceae</taxon>
        <taxon>PACMAD clade</taxon>
        <taxon>Panicoideae</taxon>
        <taxon>Panicodae</taxon>
        <taxon>Paniceae</taxon>
        <taxon>Panicinae</taxon>
        <taxon>Panicum</taxon>
        <taxon>Panicum sect. Hiantes</taxon>
    </lineage>
</organism>
<evidence type="ECO:0000256" key="2">
    <source>
        <dbReference type="SAM" id="Phobius"/>
    </source>
</evidence>
<reference evidence="3" key="1">
    <citation type="submission" date="2020-05" db="EMBL/GenBank/DDBJ databases">
        <title>WGS assembly of Panicum virgatum.</title>
        <authorList>
            <person name="Lovell J.T."/>
            <person name="Jenkins J."/>
            <person name="Shu S."/>
            <person name="Juenger T.E."/>
            <person name="Schmutz J."/>
        </authorList>
    </citation>
    <scope>NUCLEOTIDE SEQUENCE</scope>
    <source>
        <strain evidence="3">AP13</strain>
    </source>
</reference>
<protein>
    <recommendedName>
        <fullName evidence="5">Transmembrane protein</fullName>
    </recommendedName>
</protein>
<evidence type="ECO:0000256" key="1">
    <source>
        <dbReference type="SAM" id="MobiDB-lite"/>
    </source>
</evidence>
<evidence type="ECO:0000313" key="4">
    <source>
        <dbReference type="Proteomes" id="UP000823388"/>
    </source>
</evidence>
<feature type="transmembrane region" description="Helical" evidence="2">
    <location>
        <begin position="48"/>
        <end position="69"/>
    </location>
</feature>
<comment type="caution">
    <text evidence="3">The sequence shown here is derived from an EMBL/GenBank/DDBJ whole genome shotgun (WGS) entry which is preliminary data.</text>
</comment>